<dbReference type="AlphaFoldDB" id="A0AAD9UBF5"/>
<accession>A0AAD9UBF5</accession>
<proteinExistence type="predicted"/>
<dbReference type="EMBL" id="JAODUO010000296">
    <property type="protein sequence ID" value="KAK2183767.1"/>
    <property type="molecule type" value="Genomic_DNA"/>
</dbReference>
<keyword evidence="2" id="KW-1185">Reference proteome</keyword>
<name>A0AAD9UBF5_RIDPI</name>
<dbReference type="Proteomes" id="UP001209878">
    <property type="component" value="Unassembled WGS sequence"/>
</dbReference>
<gene>
    <name evidence="1" type="ORF">NP493_296g02092</name>
</gene>
<sequence>MVFRGWNVVDTVVSHASLTPPLQGHYCCRHRSFDINKHWFNYDVNHSYKIAHHSNQHRPCQMYKLAMLRQSVFAGPPQDDKRRSM</sequence>
<protein>
    <submittedName>
        <fullName evidence="1">Uncharacterized protein</fullName>
    </submittedName>
</protein>
<reference evidence="1" key="1">
    <citation type="journal article" date="2023" name="Mol. Biol. Evol.">
        <title>Third-Generation Sequencing Reveals the Adaptive Role of the Epigenome in Three Deep-Sea Polychaetes.</title>
        <authorList>
            <person name="Perez M."/>
            <person name="Aroh O."/>
            <person name="Sun Y."/>
            <person name="Lan Y."/>
            <person name="Juniper S.K."/>
            <person name="Young C.R."/>
            <person name="Angers B."/>
            <person name="Qian P.Y."/>
        </authorList>
    </citation>
    <scope>NUCLEOTIDE SEQUENCE</scope>
    <source>
        <strain evidence="1">R07B-5</strain>
    </source>
</reference>
<evidence type="ECO:0000313" key="1">
    <source>
        <dbReference type="EMBL" id="KAK2183767.1"/>
    </source>
</evidence>
<organism evidence="1 2">
    <name type="scientific">Ridgeia piscesae</name>
    <name type="common">Tubeworm</name>
    <dbReference type="NCBI Taxonomy" id="27915"/>
    <lineage>
        <taxon>Eukaryota</taxon>
        <taxon>Metazoa</taxon>
        <taxon>Spiralia</taxon>
        <taxon>Lophotrochozoa</taxon>
        <taxon>Annelida</taxon>
        <taxon>Polychaeta</taxon>
        <taxon>Sedentaria</taxon>
        <taxon>Canalipalpata</taxon>
        <taxon>Sabellida</taxon>
        <taxon>Siboglinidae</taxon>
        <taxon>Ridgeia</taxon>
    </lineage>
</organism>
<evidence type="ECO:0000313" key="2">
    <source>
        <dbReference type="Proteomes" id="UP001209878"/>
    </source>
</evidence>
<comment type="caution">
    <text evidence="1">The sequence shown here is derived from an EMBL/GenBank/DDBJ whole genome shotgun (WGS) entry which is preliminary data.</text>
</comment>